<dbReference type="EMBL" id="JN254124">
    <property type="protein sequence ID" value="AEK80937.1"/>
    <property type="molecule type" value="Genomic_DNA"/>
</dbReference>
<keyword evidence="1" id="KW-0732">Signal</keyword>
<reference evidence="2" key="1">
    <citation type="journal article" date="2011" name="Plant Cell">
        <title>Transcriptional programming and functional interactions within the Phytophthora sojae RXLR effector repertoire.</title>
        <authorList>
            <person name="Wang Q."/>
            <person name="Han C."/>
            <person name="Ferreira A.O."/>
            <person name="Yu X."/>
            <person name="Ye W."/>
            <person name="Tripathy S."/>
            <person name="Kale S.D."/>
            <person name="Gu B."/>
            <person name="Sheng Y."/>
            <person name="Sui Y."/>
            <person name="Wang X."/>
            <person name="Zhang Z."/>
            <person name="Cheng B."/>
            <person name="Dong S."/>
            <person name="Shan W."/>
            <person name="Zheng X."/>
            <person name="Dou D."/>
            <person name="Tyler B.M."/>
            <person name="Wang Y."/>
        </authorList>
    </citation>
    <scope>NUCLEOTIDE SEQUENCE</scope>
    <source>
        <strain evidence="2">P7064</strain>
        <strain evidence="3">P7074</strain>
        <strain evidence="4">P7076</strain>
    </source>
</reference>
<gene>
    <name evidence="2" type="primary">Avh</name>
</gene>
<dbReference type="KEGG" id="psoj:PHYSODRAFT_265123"/>
<dbReference type="RefSeq" id="XP_009516947.1">
    <property type="nucleotide sequence ID" value="XM_009518652.1"/>
</dbReference>
<evidence type="ECO:0000256" key="1">
    <source>
        <dbReference type="SAM" id="SignalP"/>
    </source>
</evidence>
<dbReference type="VEuPathDB" id="FungiDB:PHYSODRAFT_265123"/>
<sequence>MRFYFMLLWLAVVLLADTSAVVRSATDTAGRSLFAAGKEHPKRALRIDDVESEGRGAVPGLSTVARGLRTKVRSAHTYSKFDLWL</sequence>
<feature type="signal peptide" evidence="1">
    <location>
        <begin position="1"/>
        <end position="24"/>
    </location>
</feature>
<evidence type="ECO:0000313" key="4">
    <source>
        <dbReference type="EMBL" id="AEK80938.1"/>
    </source>
</evidence>
<protein>
    <submittedName>
        <fullName evidence="2">Avh213</fullName>
    </submittedName>
</protein>
<dbReference type="AlphaFoldDB" id="E0W576"/>
<accession>E0W576</accession>
<organism evidence="2">
    <name type="scientific">Phytophthora sojae</name>
    <name type="common">Soybean stem and root rot agent</name>
    <name type="synonym">Phytophthora megasperma f. sp. glycines</name>
    <dbReference type="NCBI Taxonomy" id="67593"/>
    <lineage>
        <taxon>Eukaryota</taxon>
        <taxon>Sar</taxon>
        <taxon>Stramenopiles</taxon>
        <taxon>Oomycota</taxon>
        <taxon>Peronosporomycetes</taxon>
        <taxon>Peronosporales</taxon>
        <taxon>Peronosporaceae</taxon>
        <taxon>Phytophthora</taxon>
    </lineage>
</organism>
<dbReference type="EMBL" id="JN254123">
    <property type="protein sequence ID" value="AEK80936.1"/>
    <property type="molecule type" value="Genomic_DNA"/>
</dbReference>
<dbReference type="EMBL" id="JN254125">
    <property type="protein sequence ID" value="AEK80938.1"/>
    <property type="molecule type" value="Genomic_DNA"/>
</dbReference>
<feature type="chain" id="PRO_5007653118" evidence="1">
    <location>
        <begin position="25"/>
        <end position="85"/>
    </location>
</feature>
<evidence type="ECO:0000313" key="2">
    <source>
        <dbReference type="EMBL" id="AEK80936.1"/>
    </source>
</evidence>
<proteinExistence type="predicted"/>
<evidence type="ECO:0000313" key="3">
    <source>
        <dbReference type="EMBL" id="AEK80937.1"/>
    </source>
</evidence>
<name>E0W576_PHYSO</name>